<protein>
    <submittedName>
        <fullName evidence="4">Alpha/beta hydrolase</fullName>
    </submittedName>
</protein>
<evidence type="ECO:0000313" key="4">
    <source>
        <dbReference type="EMBL" id="MFC7233838.1"/>
    </source>
</evidence>
<dbReference type="GeneID" id="79265499"/>
<evidence type="ECO:0000256" key="2">
    <source>
        <dbReference type="SAM" id="MobiDB-lite"/>
    </source>
</evidence>
<sequence length="312" mass="33269">MRADEPHADVQTLLARVEAADVLPLAQYDADTARAVSAQMRSDAEGPDLGGVEDRTIPGPAGEVPVRVYRPEGEGPFPTVVFYHGGGWVIGDLDGYDLLCRHIAAESGCVVVSVHYRRAPEHPYPAAAEDAYAALEWVADNPDALDASGKVAVMGDSAGGNLAASVTLRSRDEDGPAIDYQALVYPSVSPSDEWESREQNGEGYYLNDTDMAWFAESYFGEGNDEDPYAFPLVADSHADLPPATVVTAGFDPIRDEGIAYAEALEAAGVAVEHHHYPDMIHAFFSMLAEPAELDAAHDAVGKVAADLRAALD</sequence>
<dbReference type="FunFam" id="3.40.50.1820:FF:000089">
    <property type="entry name" value="Alpha/beta hydrolase"/>
    <property type="match status" value="1"/>
</dbReference>
<dbReference type="InterPro" id="IPR050300">
    <property type="entry name" value="GDXG_lipolytic_enzyme"/>
</dbReference>
<dbReference type="PANTHER" id="PTHR48081">
    <property type="entry name" value="AB HYDROLASE SUPERFAMILY PROTEIN C4A8.06C"/>
    <property type="match status" value="1"/>
</dbReference>
<evidence type="ECO:0000256" key="1">
    <source>
        <dbReference type="ARBA" id="ARBA00022801"/>
    </source>
</evidence>
<dbReference type="InterPro" id="IPR013094">
    <property type="entry name" value="AB_hydrolase_3"/>
</dbReference>
<evidence type="ECO:0000259" key="3">
    <source>
        <dbReference type="Pfam" id="PF07859"/>
    </source>
</evidence>
<dbReference type="SUPFAM" id="SSF53474">
    <property type="entry name" value="alpha/beta-Hydrolases"/>
    <property type="match status" value="1"/>
</dbReference>
<gene>
    <name evidence="4" type="ORF">ACFQJ4_00770</name>
</gene>
<dbReference type="Gene3D" id="3.40.50.1820">
    <property type="entry name" value="alpha/beta hydrolase"/>
    <property type="match status" value="1"/>
</dbReference>
<organism evidence="4 5">
    <name type="scientific">Halosegnis marinus</name>
    <dbReference type="NCBI Taxonomy" id="3034023"/>
    <lineage>
        <taxon>Archaea</taxon>
        <taxon>Methanobacteriati</taxon>
        <taxon>Methanobacteriota</taxon>
        <taxon>Stenosarchaea group</taxon>
        <taxon>Halobacteria</taxon>
        <taxon>Halobacteriales</taxon>
        <taxon>Natronomonadaceae</taxon>
        <taxon>Halosegnis</taxon>
    </lineage>
</organism>
<dbReference type="PANTHER" id="PTHR48081:SF8">
    <property type="entry name" value="ALPHA_BETA HYDROLASE FOLD-3 DOMAIN-CONTAINING PROTEIN-RELATED"/>
    <property type="match status" value="1"/>
</dbReference>
<keyword evidence="5" id="KW-1185">Reference proteome</keyword>
<name>A0ABD5ZK36_9EURY</name>
<feature type="domain" description="Alpha/beta hydrolase fold-3" evidence="3">
    <location>
        <begin position="80"/>
        <end position="284"/>
    </location>
</feature>
<dbReference type="EMBL" id="JBHTAP010000001">
    <property type="protein sequence ID" value="MFC7233838.1"/>
    <property type="molecule type" value="Genomic_DNA"/>
</dbReference>
<dbReference type="Pfam" id="PF07859">
    <property type="entry name" value="Abhydrolase_3"/>
    <property type="match status" value="1"/>
</dbReference>
<dbReference type="AlphaFoldDB" id="A0ABD5ZK36"/>
<feature type="region of interest" description="Disordered" evidence="2">
    <location>
        <begin position="37"/>
        <end position="57"/>
    </location>
</feature>
<dbReference type="GO" id="GO:0016787">
    <property type="term" value="F:hydrolase activity"/>
    <property type="evidence" value="ECO:0007669"/>
    <property type="project" value="UniProtKB-KW"/>
</dbReference>
<evidence type="ECO:0000313" key="5">
    <source>
        <dbReference type="Proteomes" id="UP001596398"/>
    </source>
</evidence>
<comment type="caution">
    <text evidence="4">The sequence shown here is derived from an EMBL/GenBank/DDBJ whole genome shotgun (WGS) entry which is preliminary data.</text>
</comment>
<dbReference type="InterPro" id="IPR029058">
    <property type="entry name" value="AB_hydrolase_fold"/>
</dbReference>
<reference evidence="4 5" key="1">
    <citation type="journal article" date="2019" name="Int. J. Syst. Evol. Microbiol.">
        <title>The Global Catalogue of Microorganisms (GCM) 10K type strain sequencing project: providing services to taxonomists for standard genome sequencing and annotation.</title>
        <authorList>
            <consortium name="The Broad Institute Genomics Platform"/>
            <consortium name="The Broad Institute Genome Sequencing Center for Infectious Disease"/>
            <person name="Wu L."/>
            <person name="Ma J."/>
        </authorList>
    </citation>
    <scope>NUCLEOTIDE SEQUENCE [LARGE SCALE GENOMIC DNA]</scope>
    <source>
        <strain evidence="4 5">DT85</strain>
    </source>
</reference>
<proteinExistence type="predicted"/>
<dbReference type="Proteomes" id="UP001596398">
    <property type="component" value="Unassembled WGS sequence"/>
</dbReference>
<keyword evidence="1 4" id="KW-0378">Hydrolase</keyword>
<accession>A0ABD5ZK36</accession>
<dbReference type="RefSeq" id="WP_276234834.1">
    <property type="nucleotide sequence ID" value="NZ_CP119802.1"/>
</dbReference>